<dbReference type="PANTHER" id="PTHR42985:SF21">
    <property type="entry name" value="SODIUM-DEPENDENT MULTIVITAMIN TRANSPORTER-LIKE PROTEIN"/>
    <property type="match status" value="1"/>
</dbReference>
<evidence type="ECO:0000256" key="1">
    <source>
        <dbReference type="ARBA" id="ARBA00004651"/>
    </source>
</evidence>
<dbReference type="GO" id="GO:0005886">
    <property type="term" value="C:plasma membrane"/>
    <property type="evidence" value="ECO:0007669"/>
    <property type="project" value="UniProtKB-SubCell"/>
</dbReference>
<keyword evidence="8" id="KW-0406">Ion transport</keyword>
<proteinExistence type="inferred from homology"/>
<keyword evidence="9 12" id="KW-0472">Membrane</keyword>
<dbReference type="PROSITE" id="PS50283">
    <property type="entry name" value="NA_SOLUT_SYMP_3"/>
    <property type="match status" value="1"/>
</dbReference>
<name>A0A0T6BA80_9SCAR</name>
<keyword evidence="7" id="KW-0915">Sodium</keyword>
<keyword evidence="10" id="KW-0739">Sodium transport</keyword>
<evidence type="ECO:0000313" key="14">
    <source>
        <dbReference type="Proteomes" id="UP000051574"/>
    </source>
</evidence>
<dbReference type="EMBL" id="LJIG01002690">
    <property type="protein sequence ID" value="KRT84250.1"/>
    <property type="molecule type" value="Genomic_DNA"/>
</dbReference>
<evidence type="ECO:0000256" key="6">
    <source>
        <dbReference type="ARBA" id="ARBA00022989"/>
    </source>
</evidence>
<evidence type="ECO:0000256" key="8">
    <source>
        <dbReference type="ARBA" id="ARBA00023065"/>
    </source>
</evidence>
<dbReference type="GO" id="GO:0006814">
    <property type="term" value="P:sodium ion transport"/>
    <property type="evidence" value="ECO:0007669"/>
    <property type="project" value="UniProtKB-KW"/>
</dbReference>
<dbReference type="OrthoDB" id="6606086at2759"/>
<evidence type="ECO:0000256" key="12">
    <source>
        <dbReference type="SAM" id="Phobius"/>
    </source>
</evidence>
<dbReference type="Pfam" id="PF00474">
    <property type="entry name" value="SSF"/>
    <property type="match status" value="1"/>
</dbReference>
<dbReference type="PANTHER" id="PTHR42985">
    <property type="entry name" value="SODIUM-COUPLED MONOCARBOXYLATE TRANSPORTER"/>
    <property type="match status" value="1"/>
</dbReference>
<evidence type="ECO:0000256" key="7">
    <source>
        <dbReference type="ARBA" id="ARBA00023053"/>
    </source>
</evidence>
<feature type="transmembrane region" description="Helical" evidence="12">
    <location>
        <begin position="110"/>
        <end position="129"/>
    </location>
</feature>
<feature type="transmembrane region" description="Helical" evidence="12">
    <location>
        <begin position="136"/>
        <end position="163"/>
    </location>
</feature>
<dbReference type="InterPro" id="IPR038377">
    <property type="entry name" value="Na/Glc_symporter_sf"/>
</dbReference>
<evidence type="ECO:0000256" key="2">
    <source>
        <dbReference type="ARBA" id="ARBA00006434"/>
    </source>
</evidence>
<evidence type="ECO:0000256" key="10">
    <source>
        <dbReference type="ARBA" id="ARBA00023201"/>
    </source>
</evidence>
<evidence type="ECO:0000256" key="4">
    <source>
        <dbReference type="ARBA" id="ARBA00022475"/>
    </source>
</evidence>
<keyword evidence="6 12" id="KW-1133">Transmembrane helix</keyword>
<reference evidence="13 14" key="1">
    <citation type="submission" date="2015-09" db="EMBL/GenBank/DDBJ databases">
        <title>Draft genome of the scarab beetle Oryctes borbonicus.</title>
        <authorList>
            <person name="Meyer J.M."/>
            <person name="Markov G.V."/>
            <person name="Baskaran P."/>
            <person name="Herrmann M."/>
            <person name="Sommer R.J."/>
            <person name="Roedelsperger C."/>
        </authorList>
    </citation>
    <scope>NUCLEOTIDE SEQUENCE [LARGE SCALE GENOMIC DNA]</scope>
    <source>
        <strain evidence="13">OB123</strain>
        <tissue evidence="13">Whole animal</tissue>
    </source>
</reference>
<keyword evidence="5 12" id="KW-0812">Transmembrane</keyword>
<accession>A0A0T6BA80</accession>
<dbReference type="InterPro" id="IPR001734">
    <property type="entry name" value="Na/solute_symporter"/>
</dbReference>
<evidence type="ECO:0000313" key="13">
    <source>
        <dbReference type="EMBL" id="KRT84250.1"/>
    </source>
</evidence>
<dbReference type="InterPro" id="IPR051163">
    <property type="entry name" value="Sodium:Solute_Symporter_SSF"/>
</dbReference>
<organism evidence="13 14">
    <name type="scientific">Oryctes borbonicus</name>
    <dbReference type="NCBI Taxonomy" id="1629725"/>
    <lineage>
        <taxon>Eukaryota</taxon>
        <taxon>Metazoa</taxon>
        <taxon>Ecdysozoa</taxon>
        <taxon>Arthropoda</taxon>
        <taxon>Hexapoda</taxon>
        <taxon>Insecta</taxon>
        <taxon>Pterygota</taxon>
        <taxon>Neoptera</taxon>
        <taxon>Endopterygota</taxon>
        <taxon>Coleoptera</taxon>
        <taxon>Polyphaga</taxon>
        <taxon>Scarabaeiformia</taxon>
        <taxon>Scarabaeidae</taxon>
        <taxon>Dynastinae</taxon>
        <taxon>Oryctes</taxon>
    </lineage>
</organism>
<keyword evidence="14" id="KW-1185">Reference proteome</keyword>
<dbReference type="Proteomes" id="UP000051574">
    <property type="component" value="Unassembled WGS sequence"/>
</dbReference>
<evidence type="ECO:0000256" key="5">
    <source>
        <dbReference type="ARBA" id="ARBA00022692"/>
    </source>
</evidence>
<dbReference type="Gene3D" id="1.20.1730.10">
    <property type="entry name" value="Sodium/glucose cotransporter"/>
    <property type="match status" value="1"/>
</dbReference>
<feature type="transmembrane region" description="Helical" evidence="12">
    <location>
        <begin position="169"/>
        <end position="189"/>
    </location>
</feature>
<dbReference type="AlphaFoldDB" id="A0A0T6BA80"/>
<gene>
    <name evidence="13" type="ORF">AMK59_1134</name>
</gene>
<comment type="similarity">
    <text evidence="2 11">Belongs to the sodium:solute symporter (SSF) (TC 2.A.21) family.</text>
</comment>
<sequence length="224" mass="24227">MSISIFTGLIMFAKYWDCDPLVSGRISQPDELLPYYILDVARTVPGLPGLFIAGIFSAALRYSKCPKDDHSYLKSSTLSAVINCLCASIYEDFISRYVFKGTSERTVSNYLKVLAIIIGSITTILVYVVPYLGNLLPLAVSIGSVAGGTLLGLYTSAVLIPAINAKGALYGGIASIIFATWIIFCAQYYRSVKVITYPTLPVGINGCQNFTLANITTGQNPHLQ</sequence>
<evidence type="ECO:0000256" key="9">
    <source>
        <dbReference type="ARBA" id="ARBA00023136"/>
    </source>
</evidence>
<keyword evidence="3" id="KW-0813">Transport</keyword>
<comment type="subcellular location">
    <subcellularLocation>
        <location evidence="1">Cell membrane</location>
        <topology evidence="1">Multi-pass membrane protein</topology>
    </subcellularLocation>
</comment>
<protein>
    <submittedName>
        <fullName evidence="13">Uncharacterized protein</fullName>
    </submittedName>
</protein>
<feature type="transmembrane region" description="Helical" evidence="12">
    <location>
        <begin position="40"/>
        <end position="60"/>
    </location>
</feature>
<comment type="caution">
    <text evidence="13">The sequence shown here is derived from an EMBL/GenBank/DDBJ whole genome shotgun (WGS) entry which is preliminary data.</text>
</comment>
<keyword evidence="4" id="KW-1003">Cell membrane</keyword>
<evidence type="ECO:0000256" key="3">
    <source>
        <dbReference type="ARBA" id="ARBA00022448"/>
    </source>
</evidence>
<dbReference type="GO" id="GO:0015293">
    <property type="term" value="F:symporter activity"/>
    <property type="evidence" value="ECO:0007669"/>
    <property type="project" value="TreeGrafter"/>
</dbReference>
<evidence type="ECO:0000256" key="11">
    <source>
        <dbReference type="RuleBase" id="RU362091"/>
    </source>
</evidence>